<dbReference type="PANTHER" id="PTHR11001">
    <property type="entry name" value="MITOCHONDRIAL FISSION PROCESS PROTEIN 1"/>
    <property type="match status" value="1"/>
</dbReference>
<evidence type="ECO:0000256" key="3">
    <source>
        <dbReference type="ARBA" id="ARBA00029631"/>
    </source>
</evidence>
<comment type="similarity">
    <text evidence="1">Belongs to the MTFP1 family.</text>
</comment>
<sequence>MDAARTYYQVSSASRETQKEGSLDTTTNAVIATLDTLLWQTLASVMIPGAVINMVVKTSRFAIAHTKPPPSPVTIWIPTVCGLASIPLIIHPIDNAVDFMLDRSTRKLFSSV</sequence>
<organism evidence="6">
    <name type="scientific">Proboscia inermis</name>
    <dbReference type="NCBI Taxonomy" id="420281"/>
    <lineage>
        <taxon>Eukaryota</taxon>
        <taxon>Sar</taxon>
        <taxon>Stramenopiles</taxon>
        <taxon>Ochrophyta</taxon>
        <taxon>Bacillariophyta</taxon>
        <taxon>Coscinodiscophyceae</taxon>
        <taxon>Rhizosoleniophycidae</taxon>
        <taxon>Rhizosoleniales</taxon>
        <taxon>Rhizosoleniaceae</taxon>
        <taxon>Proboscia</taxon>
    </lineage>
</organism>
<evidence type="ECO:0000256" key="5">
    <source>
        <dbReference type="SAM" id="Phobius"/>
    </source>
</evidence>
<accession>A0A7S0GDD7</accession>
<evidence type="ECO:0000256" key="1">
    <source>
        <dbReference type="ARBA" id="ARBA00009224"/>
    </source>
</evidence>
<keyword evidence="5" id="KW-0472">Membrane</keyword>
<feature type="region of interest" description="Disordered" evidence="4">
    <location>
        <begin position="1"/>
        <end position="22"/>
    </location>
</feature>
<feature type="transmembrane region" description="Helical" evidence="5">
    <location>
        <begin position="37"/>
        <end position="56"/>
    </location>
</feature>
<evidence type="ECO:0000256" key="2">
    <source>
        <dbReference type="ARBA" id="ARBA00017835"/>
    </source>
</evidence>
<dbReference type="GO" id="GO:0000266">
    <property type="term" value="P:mitochondrial fission"/>
    <property type="evidence" value="ECO:0007669"/>
    <property type="project" value="TreeGrafter"/>
</dbReference>
<name>A0A7S0GDD7_9STRA</name>
<gene>
    <name evidence="6" type="ORF">PINE0816_LOCUS6385</name>
</gene>
<dbReference type="EMBL" id="HBEL01013351">
    <property type="protein sequence ID" value="CAD8410262.1"/>
    <property type="molecule type" value="Transcribed_RNA"/>
</dbReference>
<dbReference type="InterPro" id="IPR019560">
    <property type="entry name" value="Mitochondrial_18_kDa_protein"/>
</dbReference>
<protein>
    <recommendedName>
        <fullName evidence="2">Mitochondrial fission process protein 1</fullName>
    </recommendedName>
    <alternativeName>
        <fullName evidence="3">Mitochondrial 18 kDa protein</fullName>
    </alternativeName>
</protein>
<reference evidence="6" key="1">
    <citation type="submission" date="2021-01" db="EMBL/GenBank/DDBJ databases">
        <authorList>
            <person name="Corre E."/>
            <person name="Pelletier E."/>
            <person name="Niang G."/>
            <person name="Scheremetjew M."/>
            <person name="Finn R."/>
            <person name="Kale V."/>
            <person name="Holt S."/>
            <person name="Cochrane G."/>
            <person name="Meng A."/>
            <person name="Brown T."/>
            <person name="Cohen L."/>
        </authorList>
    </citation>
    <scope>NUCLEOTIDE SEQUENCE</scope>
    <source>
        <strain evidence="6">CCAP1064/1</strain>
    </source>
</reference>
<keyword evidence="5" id="KW-0812">Transmembrane</keyword>
<dbReference type="AlphaFoldDB" id="A0A7S0GDD7"/>
<proteinExistence type="inferred from homology"/>
<dbReference type="Pfam" id="PF10558">
    <property type="entry name" value="MTP18"/>
    <property type="match status" value="1"/>
</dbReference>
<keyword evidence="5" id="KW-1133">Transmembrane helix</keyword>
<dbReference type="GO" id="GO:0005739">
    <property type="term" value="C:mitochondrion"/>
    <property type="evidence" value="ECO:0007669"/>
    <property type="project" value="TreeGrafter"/>
</dbReference>
<evidence type="ECO:0000256" key="4">
    <source>
        <dbReference type="SAM" id="MobiDB-lite"/>
    </source>
</evidence>
<dbReference type="PANTHER" id="PTHR11001:SF2">
    <property type="entry name" value="MITOCHONDRIAL FISSION PROCESS PROTEIN 1"/>
    <property type="match status" value="1"/>
</dbReference>
<evidence type="ECO:0000313" key="6">
    <source>
        <dbReference type="EMBL" id="CAD8410262.1"/>
    </source>
</evidence>